<dbReference type="EC" id="2.7.1.150" evidence="1"/>
<evidence type="ECO:0000256" key="10">
    <source>
        <dbReference type="PROSITE-ProRule" id="PRU00781"/>
    </source>
</evidence>
<dbReference type="GO" id="GO:0010008">
    <property type="term" value="C:endosome membrane"/>
    <property type="evidence" value="ECO:0007669"/>
    <property type="project" value="TreeGrafter"/>
</dbReference>
<dbReference type="PANTHER" id="PTHR45748:SF7">
    <property type="entry name" value="1-PHOSPHATIDYLINOSITOL 3-PHOSPHATE 5-KINASE-RELATED"/>
    <property type="match status" value="1"/>
</dbReference>
<evidence type="ECO:0000256" key="7">
    <source>
        <dbReference type="ARBA" id="ARBA00022833"/>
    </source>
</evidence>
<feature type="compositionally biased region" description="Polar residues" evidence="11">
    <location>
        <begin position="1632"/>
        <end position="1644"/>
    </location>
</feature>
<dbReference type="InParanoid" id="A0A168L1Y1"/>
<dbReference type="EMBL" id="LT550481">
    <property type="protein sequence ID" value="SAL95887.1"/>
    <property type="molecule type" value="Genomic_DNA"/>
</dbReference>
<feature type="compositionally biased region" description="Basic and acidic residues" evidence="11">
    <location>
        <begin position="1698"/>
        <end position="1707"/>
    </location>
</feature>
<dbReference type="InterPro" id="IPR017455">
    <property type="entry name" value="Znf_FYVE-rel"/>
</dbReference>
<keyword evidence="8 10" id="KW-0067">ATP-binding</keyword>
<dbReference type="InterPro" id="IPR011011">
    <property type="entry name" value="Znf_FYVE_PHD"/>
</dbReference>
<feature type="region of interest" description="Disordered" evidence="11">
    <location>
        <begin position="175"/>
        <end position="204"/>
    </location>
</feature>
<feature type="region of interest" description="Disordered" evidence="11">
    <location>
        <begin position="1625"/>
        <end position="1644"/>
    </location>
</feature>
<feature type="compositionally biased region" description="Basic and acidic residues" evidence="11">
    <location>
        <begin position="2122"/>
        <end position="2133"/>
    </location>
</feature>
<feature type="region of interest" description="Disordered" evidence="11">
    <location>
        <begin position="2015"/>
        <end position="2034"/>
    </location>
</feature>
<dbReference type="Gene3D" id="3.30.800.10">
    <property type="entry name" value="Phosphatidylinositol Phosphate Kinase II Beta"/>
    <property type="match status" value="1"/>
</dbReference>
<dbReference type="InterPro" id="IPR044769">
    <property type="entry name" value="PIKfyve_PIPKc"/>
</dbReference>
<feature type="region of interest" description="Disordered" evidence="11">
    <location>
        <begin position="1966"/>
        <end position="1988"/>
    </location>
</feature>
<keyword evidence="6 10" id="KW-0418">Kinase</keyword>
<dbReference type="CDD" id="cd15725">
    <property type="entry name" value="FYVE_PIKfyve_Fab1"/>
    <property type="match status" value="1"/>
</dbReference>
<dbReference type="OrthoDB" id="158357at2759"/>
<feature type="region of interest" description="Disordered" evidence="11">
    <location>
        <begin position="2068"/>
        <end position="2091"/>
    </location>
</feature>
<evidence type="ECO:0000256" key="8">
    <source>
        <dbReference type="ARBA" id="ARBA00022840"/>
    </source>
</evidence>
<dbReference type="InterPro" id="IPR013083">
    <property type="entry name" value="Znf_RING/FYVE/PHD"/>
</dbReference>
<feature type="region of interest" description="Disordered" evidence="11">
    <location>
        <begin position="2103"/>
        <end position="2142"/>
    </location>
</feature>
<accession>A0A168L1Y1</accession>
<dbReference type="FunFam" id="3.50.7.10:FF:000007">
    <property type="entry name" value="1-phosphatidylinositol 3-phosphate 5-kinase isoform X1"/>
    <property type="match status" value="1"/>
</dbReference>
<feature type="compositionally biased region" description="Polar residues" evidence="11">
    <location>
        <begin position="763"/>
        <end position="774"/>
    </location>
</feature>
<evidence type="ECO:0000256" key="2">
    <source>
        <dbReference type="ARBA" id="ARBA00022679"/>
    </source>
</evidence>
<dbReference type="InterPro" id="IPR002423">
    <property type="entry name" value="Cpn60/GroEL/TCP-1"/>
</dbReference>
<feature type="domain" description="PIPK" evidence="13">
    <location>
        <begin position="2227"/>
        <end position="2502"/>
    </location>
</feature>
<feature type="region of interest" description="Disordered" evidence="11">
    <location>
        <begin position="1909"/>
        <end position="1928"/>
    </location>
</feature>
<evidence type="ECO:0000256" key="1">
    <source>
        <dbReference type="ARBA" id="ARBA00012009"/>
    </source>
</evidence>
<feature type="compositionally biased region" description="Polar residues" evidence="11">
    <location>
        <begin position="601"/>
        <end position="624"/>
    </location>
</feature>
<dbReference type="PANTHER" id="PTHR45748">
    <property type="entry name" value="1-PHOSPHATIDYLINOSITOL 3-PHOSPHATE 5-KINASE-RELATED"/>
    <property type="match status" value="1"/>
</dbReference>
<keyword evidence="4 10" id="KW-0547">Nucleotide-binding</keyword>
<feature type="region of interest" description="Disordered" evidence="11">
    <location>
        <begin position="1656"/>
        <end position="1679"/>
    </location>
</feature>
<feature type="region of interest" description="Disordered" evidence="11">
    <location>
        <begin position="713"/>
        <end position="774"/>
    </location>
</feature>
<keyword evidence="3" id="KW-0479">Metal-binding</keyword>
<evidence type="ECO:0000256" key="9">
    <source>
        <dbReference type="PROSITE-ProRule" id="PRU00091"/>
    </source>
</evidence>
<evidence type="ECO:0000256" key="4">
    <source>
        <dbReference type="ARBA" id="ARBA00022741"/>
    </source>
</evidence>
<dbReference type="Proteomes" id="UP000078561">
    <property type="component" value="Unassembled WGS sequence"/>
</dbReference>
<dbReference type="InterPro" id="IPR027410">
    <property type="entry name" value="TCP-1-like_intermed_sf"/>
</dbReference>
<name>A0A168L1Y1_ABSGL</name>
<feature type="compositionally biased region" description="Polar residues" evidence="11">
    <location>
        <begin position="2020"/>
        <end position="2034"/>
    </location>
</feature>
<dbReference type="STRING" id="4829.A0A168L1Y1"/>
<feature type="compositionally biased region" description="Polar residues" evidence="11">
    <location>
        <begin position="175"/>
        <end position="202"/>
    </location>
</feature>
<feature type="compositionally biased region" description="Low complexity" evidence="11">
    <location>
        <begin position="2078"/>
        <end position="2091"/>
    </location>
</feature>
<dbReference type="Gene3D" id="3.30.40.10">
    <property type="entry name" value="Zinc/RING finger domain, C3HC4 (zinc finger)"/>
    <property type="match status" value="1"/>
</dbReference>
<dbReference type="CDD" id="cd17300">
    <property type="entry name" value="PIPKc_PIKfyve"/>
    <property type="match status" value="1"/>
</dbReference>
<evidence type="ECO:0000256" key="6">
    <source>
        <dbReference type="ARBA" id="ARBA00022777"/>
    </source>
</evidence>
<dbReference type="SUPFAM" id="SSF56104">
    <property type="entry name" value="SAICAR synthase-like"/>
    <property type="match status" value="1"/>
</dbReference>
<dbReference type="GO" id="GO:0000329">
    <property type="term" value="C:fungal-type vacuole membrane"/>
    <property type="evidence" value="ECO:0007669"/>
    <property type="project" value="TreeGrafter"/>
</dbReference>
<evidence type="ECO:0000256" key="5">
    <source>
        <dbReference type="ARBA" id="ARBA00022771"/>
    </source>
</evidence>
<evidence type="ECO:0000256" key="3">
    <source>
        <dbReference type="ARBA" id="ARBA00022723"/>
    </source>
</evidence>
<protein>
    <recommendedName>
        <fullName evidence="1">1-phosphatidylinositol-3-phosphate 5-kinase</fullName>
        <ecNumber evidence="1">2.7.1.150</ecNumber>
    </recommendedName>
</protein>
<dbReference type="OMA" id="LEVPDIW"/>
<dbReference type="InterPro" id="IPR027409">
    <property type="entry name" value="GroEL-like_apical_dom_sf"/>
</dbReference>
<dbReference type="SUPFAM" id="SSF52029">
    <property type="entry name" value="GroEL apical domain-like"/>
    <property type="match status" value="1"/>
</dbReference>
<dbReference type="GO" id="GO:0046854">
    <property type="term" value="P:phosphatidylinositol phosphate biosynthetic process"/>
    <property type="evidence" value="ECO:0007669"/>
    <property type="project" value="TreeGrafter"/>
</dbReference>
<feature type="region of interest" description="Disordered" evidence="11">
    <location>
        <begin position="596"/>
        <end position="624"/>
    </location>
</feature>
<dbReference type="FunFam" id="3.30.800.10:FF:000005">
    <property type="entry name" value="1-phosphatidylinositol-3-phosphate 5-kinase (Fab1)"/>
    <property type="match status" value="1"/>
</dbReference>
<gene>
    <name evidence="14" type="primary">ABSGL_01228.1 scaffold 1223</name>
</gene>
<dbReference type="InterPro" id="IPR000306">
    <property type="entry name" value="Znf_FYVE"/>
</dbReference>
<evidence type="ECO:0000259" key="12">
    <source>
        <dbReference type="PROSITE" id="PS50178"/>
    </source>
</evidence>
<dbReference type="GO" id="GO:0008270">
    <property type="term" value="F:zinc ion binding"/>
    <property type="evidence" value="ECO:0007669"/>
    <property type="project" value="UniProtKB-KW"/>
</dbReference>
<feature type="compositionally biased region" description="Polar residues" evidence="11">
    <location>
        <begin position="1708"/>
        <end position="1720"/>
    </location>
</feature>
<evidence type="ECO:0000259" key="13">
    <source>
        <dbReference type="PROSITE" id="PS51455"/>
    </source>
</evidence>
<dbReference type="SMART" id="SM00064">
    <property type="entry name" value="FYVE"/>
    <property type="match status" value="1"/>
</dbReference>
<feature type="region of interest" description="Disordered" evidence="11">
    <location>
        <begin position="1698"/>
        <end position="1730"/>
    </location>
</feature>
<keyword evidence="2 10" id="KW-0808">Transferase</keyword>
<keyword evidence="5 9" id="KW-0863">Zinc-finger</keyword>
<dbReference type="Pfam" id="PF01363">
    <property type="entry name" value="FYVE"/>
    <property type="match status" value="1"/>
</dbReference>
<dbReference type="Pfam" id="PF00118">
    <property type="entry name" value="Cpn60_TCP1"/>
    <property type="match status" value="1"/>
</dbReference>
<dbReference type="PROSITE" id="PS51455">
    <property type="entry name" value="PIPK"/>
    <property type="match status" value="1"/>
</dbReference>
<dbReference type="FunCoup" id="A0A168L1Y1">
    <property type="interactions" value="792"/>
</dbReference>
<keyword evidence="7" id="KW-0862">Zinc</keyword>
<dbReference type="InterPro" id="IPR027483">
    <property type="entry name" value="PInositol-4-P-4/5-kinase_C_sf"/>
</dbReference>
<feature type="compositionally biased region" description="Low complexity" evidence="11">
    <location>
        <begin position="352"/>
        <end position="362"/>
    </location>
</feature>
<feature type="compositionally biased region" description="Low complexity" evidence="11">
    <location>
        <begin position="744"/>
        <end position="762"/>
    </location>
</feature>
<reference evidence="14" key="1">
    <citation type="submission" date="2016-04" db="EMBL/GenBank/DDBJ databases">
        <authorList>
            <person name="Evans L.H."/>
            <person name="Alamgir A."/>
            <person name="Owens N."/>
            <person name="Weber N.D."/>
            <person name="Virtaneva K."/>
            <person name="Barbian K."/>
            <person name="Babar A."/>
            <person name="Rosenke K."/>
        </authorList>
    </citation>
    <scope>NUCLEOTIDE SEQUENCE [LARGE SCALE GENOMIC DNA]</scope>
    <source>
        <strain evidence="14">CBS 101.48</strain>
    </source>
</reference>
<dbReference type="PROSITE" id="PS50178">
    <property type="entry name" value="ZF_FYVE"/>
    <property type="match status" value="1"/>
</dbReference>
<feature type="domain" description="FYVE-type" evidence="12">
    <location>
        <begin position="286"/>
        <end position="346"/>
    </location>
</feature>
<keyword evidence="15" id="KW-1185">Reference proteome</keyword>
<dbReference type="CDD" id="cd03334">
    <property type="entry name" value="Fab1_TCP"/>
    <property type="match status" value="1"/>
</dbReference>
<dbReference type="Pfam" id="PF01504">
    <property type="entry name" value="PIP5K"/>
    <property type="match status" value="1"/>
</dbReference>
<dbReference type="InterPro" id="IPR002498">
    <property type="entry name" value="PInositol-4-P-4/5-kinase_core"/>
</dbReference>
<proteinExistence type="predicted"/>
<dbReference type="GO" id="GO:0000285">
    <property type="term" value="F:1-phosphatidylinositol-3-phosphate 5-kinase activity"/>
    <property type="evidence" value="ECO:0007669"/>
    <property type="project" value="UniProtKB-EC"/>
</dbReference>
<sequence length="2524" mass="279464">MNSIPHNTTIHSAMEETNATLTTFDFGLPGEENDRESIFFKLYGKVKLAVVNNSDGDSGSIDSDFMEGFKTTDGIKDSSCYQCTLESQDTSELSLVATNGFQDYPFTLPSSGSMDSITASASSQSPQSLMNCSSPDFDYTLPHSRNSKSTLALAATSTKAPPIASVVITTATAMKRSPTNKSVDSTHSTKASSSPLERTGNNGDHVHFSPSVMEKDAPSTETNGAPFTELASLGNNLTLPMTKSKSVDSDTQSIATTFSISNTNSLGKILARLRGQKSNKEFWMPDEQCKECYKCRKQFTVFRRKHHCRFCGQIFCAKCASHIIPGKSYNQKAHVRICSFCYTEQRLDTDSDTTGTSVTPTPRLLPSPPSNNYDLLDTNINTSDDLYLFEDTCTPVIPHQNPSLATPMMQIPTTAVKKLSSTQYGDNNSTTVALEISDRGPVAILEDGLNHRRLPTVTPEVAHLSAKPLTELPCHASSTPSASPHKGGPLITIDGLESLGLKRLIDAGTSILNSKHRPTISPSTSTDVSQQCMPLSSKVVNDGVQQMRYMDHGGGTIVAENELSPFFRGEELDDPPAQEGATLDGHRRNFNQINEKRHRSASVSCLPQSRPYTPQRSSILRHGQSSMTTHGKLAGDYISSYAGNDNDFCDGTRWARRAAELRGGFGPLRRQSTTTAGTDNHGRKNRFDHLRINTTGLMKPDPRMLDSGIPSPLPSHFNHHGNGGGKPDDDDFYGMCAPPSPFPTATMANTSLASSSSPTLCSGESNDNTTDPNQLTQEIKSNLQKIRHRRISAPSTSTELSNSALIHAQKLLRQLIDETDLRDLNDNDKTQWEAVIMNLLLKITDHVQPDVRAGDDMDLRHYIKIKKIPGGRPSDSFYVKGVMCSKNVAHKRMAKNITEPRILILLFSLDYSRVEMGNQLLSIKPVISQEREHINKLVGRIIALKPSLLLVKSTVSRLALEILLEAGIPVVHNVKYSVIEAVARCTQASVVTSVDKLQGDIFFGHCGSFEIRTFLHEWIPHRRKTLLVFGDCAPELGGTIVLRGGTENSLKTIKMVIDFMVFVVYNLKLETSLLRDSFAKNRGLDKYQIVTAGGTDSDKDISEKPTGDGPGNISYGNMGQLQPAHGSDALHVFLKVYQDTILSTSQYVAFPPPYLLTRLKETEDQLNVMAKDSSASAPHNVPLTMSPNCCALGLPSSDGSLRGDGSLSLPPQMLYPPSIITESRYELLEAQKHQLNCAWDAYLRESPDYVSPFYHQNIVVLYSNVCTVTTMPCYGPEIRVFEYYRHPSDMTLGQYLLDLFADALQPCPSPMCHYPVMDHYLSYAHGDARINVITQQFDCPISGMSDKLLMWSYCKICEKATQVTRVSESTWNYSFGKFLELSLYQQGVYCRADICPHEIGRHHVRFFGYMDLSVGFQYEPIDLLEVSAPSTKLLMLSQVQIDFKDAELKLLRTKIIDFYNSIIERNKAFPYDLVESQQLDECKAVLEDLSNRASGSKKKVLQILQNIYATTAKSDTLTINWVRRILYQEVADWDMEYSDLVRFYLLPERELLKITTSQLRKMFPVDTTSTSPESTNDNDDFGRSSMILGLSLLGISCDDEDGNLVMDTYLDDATSGSCLVDGPPSMLPQLFDSPSNTPGCNPGNQQQALITDANKGDSYSDELRLESQPSSTQRSPLLRPKIWRQLSQELNRELQLRFRVSDSKDEQSQPTPYDNSQSRTPGPATAALTPSRIPIPNINITSTSRSLLSPPLYDSLGAGPITPRLILPQGRNRVPMAPLKVPSSLELNVTTPGLHLMPNKEQVAQRNLASKGRRLFGPSELRICLPPVPGGSSSPNQQQHPAKYSTPTFMQQNQRFGQYSSGLHTQSLQHIPSMFRAQYSNNGSGQHALGIIQRRTTAPVNNANNNTLSALGRPGSRQQHQGQFKSRLPRRKTHIQVYTQANDLLKEDVDDEFLISDLDDAMDLGVNNSNSDGKQKLGGTGLKTPMILPMPKPVMDWSKLSETNNNAMQEEPIDYFSPQAPYTGTSGVDSSTTADQDRINQSVAAAMASVPRTPFSIQSIISATASNRSSSMLERLDTGPSSDSGTSTSLHENQLPLASDLLSSPAATSTSGNSATMTPLATHDKTGAGDHKSGGLPRNALIERPIRRTVDLDEIKQVEKPSFVKTLANFLADAGTGNLLPLKNPLNPLEHVLPDSFVVVREDEPSTIIAYTLSCDDYLKKMNEMRDSATDTNALSPDPKDDLVDHSMATISTGMDTEMTQSRIQDTLLKETGNHMRYHFSDGNTKFFCKTFYTEQFDALRRQCGCDKSYILSLASCIKWDAVGGKSGSAFLKTKDDRFLMKQMSRFELDAFLGFAPAYFQYLSKAFFTELPTVLAKIFGFYSIGYKNSSSGKSMRMDVLVMENLFYQRNVKKDILRSSLHNDTLFLSGRNVMDYSLLVGIDEEREELIVGIVDFIRTFTWDKKLESWVKESVFLGPGVKEPTIVSPRQYRLRFRAAMERYFLMVPDVWALAKKDRSPSPQQEA</sequence>
<dbReference type="GO" id="GO:0005524">
    <property type="term" value="F:ATP binding"/>
    <property type="evidence" value="ECO:0007669"/>
    <property type="project" value="UniProtKB-UniRule"/>
</dbReference>
<evidence type="ECO:0000313" key="14">
    <source>
        <dbReference type="EMBL" id="SAL95887.1"/>
    </source>
</evidence>
<dbReference type="SUPFAM" id="SSF54849">
    <property type="entry name" value="GroEL-intermediate domain like"/>
    <property type="match status" value="1"/>
</dbReference>
<dbReference type="SMART" id="SM00330">
    <property type="entry name" value="PIPKc"/>
    <property type="match status" value="1"/>
</dbReference>
<dbReference type="Gene3D" id="3.50.7.10">
    <property type="entry name" value="GroEL"/>
    <property type="match status" value="1"/>
</dbReference>
<dbReference type="InterPro" id="IPR027484">
    <property type="entry name" value="PInositol-4-P-5-kinase_N"/>
</dbReference>
<dbReference type="SUPFAM" id="SSF57903">
    <property type="entry name" value="FYVE/PHD zinc finger"/>
    <property type="match status" value="1"/>
</dbReference>
<feature type="region of interest" description="Disordered" evidence="11">
    <location>
        <begin position="666"/>
        <end position="685"/>
    </location>
</feature>
<evidence type="ECO:0000256" key="11">
    <source>
        <dbReference type="SAM" id="MobiDB-lite"/>
    </source>
</evidence>
<feature type="region of interest" description="Disordered" evidence="11">
    <location>
        <begin position="349"/>
        <end position="371"/>
    </location>
</feature>
<organism evidence="14">
    <name type="scientific">Absidia glauca</name>
    <name type="common">Pin mould</name>
    <dbReference type="NCBI Taxonomy" id="4829"/>
    <lineage>
        <taxon>Eukaryota</taxon>
        <taxon>Fungi</taxon>
        <taxon>Fungi incertae sedis</taxon>
        <taxon>Mucoromycota</taxon>
        <taxon>Mucoromycotina</taxon>
        <taxon>Mucoromycetes</taxon>
        <taxon>Mucorales</taxon>
        <taxon>Cunninghamellaceae</taxon>
        <taxon>Absidia</taxon>
    </lineage>
</organism>
<evidence type="ECO:0000313" key="15">
    <source>
        <dbReference type="Proteomes" id="UP000078561"/>
    </source>
</evidence>
<dbReference type="Gene3D" id="3.30.810.10">
    <property type="entry name" value="2-Layer Sandwich"/>
    <property type="match status" value="1"/>
</dbReference>